<dbReference type="InterPro" id="IPR029510">
    <property type="entry name" value="Ald_DH_CS_GLU"/>
</dbReference>
<dbReference type="EMBL" id="CAJVCH010529803">
    <property type="protein sequence ID" value="CAG7823529.1"/>
    <property type="molecule type" value="Genomic_DNA"/>
</dbReference>
<dbReference type="AlphaFoldDB" id="A0A8J2PIU1"/>
<comment type="similarity">
    <text evidence="3">Belongs to the aldehyde dehydrogenase family.</text>
</comment>
<keyword evidence="6" id="KW-1185">Reference proteome</keyword>
<evidence type="ECO:0000313" key="5">
    <source>
        <dbReference type="EMBL" id="CAG7823529.1"/>
    </source>
</evidence>
<dbReference type="OrthoDB" id="440325at2759"/>
<accession>A0A8J2PIU1</accession>
<feature type="non-terminal residue" evidence="5">
    <location>
        <position position="1"/>
    </location>
</feature>
<dbReference type="PANTHER" id="PTHR43570:SF16">
    <property type="entry name" value="ALDEHYDE DEHYDROGENASE TYPE III, ISOFORM Q"/>
    <property type="match status" value="1"/>
</dbReference>
<dbReference type="PANTHER" id="PTHR43570">
    <property type="entry name" value="ALDEHYDE DEHYDROGENASE"/>
    <property type="match status" value="1"/>
</dbReference>
<organism evidence="5 6">
    <name type="scientific">Allacma fusca</name>
    <dbReference type="NCBI Taxonomy" id="39272"/>
    <lineage>
        <taxon>Eukaryota</taxon>
        <taxon>Metazoa</taxon>
        <taxon>Ecdysozoa</taxon>
        <taxon>Arthropoda</taxon>
        <taxon>Hexapoda</taxon>
        <taxon>Collembola</taxon>
        <taxon>Symphypleona</taxon>
        <taxon>Sminthuridae</taxon>
        <taxon>Allacma</taxon>
    </lineage>
</organism>
<dbReference type="InterPro" id="IPR015590">
    <property type="entry name" value="Aldehyde_DH_dom"/>
</dbReference>
<evidence type="ECO:0000256" key="2">
    <source>
        <dbReference type="PROSITE-ProRule" id="PRU10007"/>
    </source>
</evidence>
<evidence type="ECO:0000256" key="1">
    <source>
        <dbReference type="ARBA" id="ARBA00023002"/>
    </source>
</evidence>
<feature type="domain" description="Aldehyde dehydrogenase" evidence="4">
    <location>
        <begin position="42"/>
        <end position="88"/>
    </location>
</feature>
<proteinExistence type="inferred from homology"/>
<feature type="active site" evidence="2">
    <location>
        <position position="73"/>
    </location>
</feature>
<gene>
    <name evidence="5" type="ORF">AFUS01_LOCUS33741</name>
</gene>
<dbReference type="Pfam" id="PF00171">
    <property type="entry name" value="Aldedh"/>
    <property type="match status" value="1"/>
</dbReference>
<dbReference type="GO" id="GO:0006081">
    <property type="term" value="P:aldehyde metabolic process"/>
    <property type="evidence" value="ECO:0007669"/>
    <property type="project" value="InterPro"/>
</dbReference>
<evidence type="ECO:0000256" key="3">
    <source>
        <dbReference type="RuleBase" id="RU003345"/>
    </source>
</evidence>
<dbReference type="PROSITE" id="PS00687">
    <property type="entry name" value="ALDEHYDE_DEHYDR_GLU"/>
    <property type="match status" value="1"/>
</dbReference>
<dbReference type="Proteomes" id="UP000708208">
    <property type="component" value="Unassembled WGS sequence"/>
</dbReference>
<reference evidence="5" key="1">
    <citation type="submission" date="2021-06" db="EMBL/GenBank/DDBJ databases">
        <authorList>
            <person name="Hodson N. C."/>
            <person name="Mongue J. A."/>
            <person name="Jaron S. K."/>
        </authorList>
    </citation>
    <scope>NUCLEOTIDE SEQUENCE</scope>
</reference>
<name>A0A8J2PIU1_9HEXA</name>
<dbReference type="InterPro" id="IPR012394">
    <property type="entry name" value="Aldehyde_DH_NAD(P)"/>
</dbReference>
<evidence type="ECO:0000259" key="4">
    <source>
        <dbReference type="Pfam" id="PF00171"/>
    </source>
</evidence>
<keyword evidence="1 3" id="KW-0560">Oxidoreductase</keyword>
<evidence type="ECO:0000313" key="6">
    <source>
        <dbReference type="Proteomes" id="UP000708208"/>
    </source>
</evidence>
<sequence>MFCYHASRDQNLEIKDLQNWSTIEVLFLEPWDIDMTKRLLLHKFDYIFCTGSPAVGRCILQAAAPHLTPVTLELGGKSPCFIDKSVDL</sequence>
<protein>
    <recommendedName>
        <fullName evidence="4">Aldehyde dehydrogenase domain-containing protein</fullName>
    </recommendedName>
</protein>
<dbReference type="GO" id="GO:0004029">
    <property type="term" value="F:aldehyde dehydrogenase (NAD+) activity"/>
    <property type="evidence" value="ECO:0007669"/>
    <property type="project" value="TreeGrafter"/>
</dbReference>
<dbReference type="GO" id="GO:0005737">
    <property type="term" value="C:cytoplasm"/>
    <property type="evidence" value="ECO:0007669"/>
    <property type="project" value="TreeGrafter"/>
</dbReference>
<comment type="caution">
    <text evidence="5">The sequence shown here is derived from an EMBL/GenBank/DDBJ whole genome shotgun (WGS) entry which is preliminary data.</text>
</comment>